<gene>
    <name evidence="1" type="ORF">LCGC14_2173940</name>
</gene>
<reference evidence="1" key="1">
    <citation type="journal article" date="2015" name="Nature">
        <title>Complex archaea that bridge the gap between prokaryotes and eukaryotes.</title>
        <authorList>
            <person name="Spang A."/>
            <person name="Saw J.H."/>
            <person name="Jorgensen S.L."/>
            <person name="Zaremba-Niedzwiedzka K."/>
            <person name="Martijn J."/>
            <person name="Lind A.E."/>
            <person name="van Eijk R."/>
            <person name="Schleper C."/>
            <person name="Guy L."/>
            <person name="Ettema T.J."/>
        </authorList>
    </citation>
    <scope>NUCLEOTIDE SEQUENCE</scope>
</reference>
<accession>A0A0F9EBF2</accession>
<name>A0A0F9EBF2_9ZZZZ</name>
<dbReference type="EMBL" id="LAZR01028127">
    <property type="protein sequence ID" value="KKL63551.1"/>
    <property type="molecule type" value="Genomic_DNA"/>
</dbReference>
<dbReference type="AlphaFoldDB" id="A0A0F9EBF2"/>
<organism evidence="1">
    <name type="scientific">marine sediment metagenome</name>
    <dbReference type="NCBI Taxonomy" id="412755"/>
    <lineage>
        <taxon>unclassified sequences</taxon>
        <taxon>metagenomes</taxon>
        <taxon>ecological metagenomes</taxon>
    </lineage>
</organism>
<proteinExistence type="predicted"/>
<protein>
    <submittedName>
        <fullName evidence="1">Uncharacterized protein</fullName>
    </submittedName>
</protein>
<evidence type="ECO:0000313" key="1">
    <source>
        <dbReference type="EMBL" id="KKL63551.1"/>
    </source>
</evidence>
<sequence>MKKINTGIRTGGSKRKIDFKKKIKPWCRKHLRSGHPWDGTKVYMDGKGLEKKPLICDACGEKVYKLKGEFHEDKLIDRCEDCISLGIFKMVKDEKKET</sequence>
<comment type="caution">
    <text evidence="1">The sequence shown here is derived from an EMBL/GenBank/DDBJ whole genome shotgun (WGS) entry which is preliminary data.</text>
</comment>